<dbReference type="SUPFAM" id="SSF51126">
    <property type="entry name" value="Pectin lyase-like"/>
    <property type="match status" value="1"/>
</dbReference>
<comment type="subcellular location">
    <subcellularLocation>
        <location evidence="1">Cytoplasm</location>
        <location evidence="1">Cytoskeleton</location>
        <location evidence="1">Spindle</location>
    </subcellularLocation>
</comment>
<sequence>MHKCRSGTGDICIKITKMPTVYTFSRSDAEIQQELLRVFSSGRGTAREQWSTQAELLVEPVGWDALWKLSKEFCKKFEVRFPCIAYIAVTTVDFENLSACVDVLSVQHESVSLPENVVDVPLIELWPTMKQREQCINVATTAEFIDLLRFYYNDIWMPWDDADDKILLPNTIEERMQLWADMHNGTIPNCVARSITLLRNSAIDAHEKLRQLDSSLCEGDLANDDDSLLPPNYISLCAEMNARLDGLMSKWTLYENSLIREQYLAKVRSKYQKNRSKKNVVALWQGGSIFEFEEISKFLRSHLTNEYMLTMLTSAEEALALEPEELVVCSKEYELPEMPLSHISICSFNGVTLKAPDMRSCLLMLSEECRLRDLTLLCTAVNTAIVMKAGTLHISRCTILDDSTSSQCDFAQGIVAMAGAKILIEDCTFNNFYSGIVVHKGAQVEFRNCNIKNCGVGIQMYSGSHVELNSTVISECSEQSIRCEVDTGDNSKHAEVEGLQVMANCKIGSGNLQKEVLIVQQDASIM</sequence>
<evidence type="ECO:0000256" key="3">
    <source>
        <dbReference type="ARBA" id="ARBA00023212"/>
    </source>
</evidence>
<evidence type="ECO:0000259" key="5">
    <source>
        <dbReference type="Pfam" id="PF23762"/>
    </source>
</evidence>
<dbReference type="InterPro" id="IPR012334">
    <property type="entry name" value="Pectin_lyas_fold"/>
</dbReference>
<gene>
    <name evidence="6" type="ORF">APLA_LOCUS11261</name>
</gene>
<dbReference type="InterPro" id="IPR011050">
    <property type="entry name" value="Pectin_lyase_fold/virulence"/>
</dbReference>
<proteinExistence type="predicted"/>
<dbReference type="Proteomes" id="UP000494256">
    <property type="component" value="Unassembled WGS sequence"/>
</dbReference>
<dbReference type="GO" id="GO:0007112">
    <property type="term" value="P:male meiosis cytokinesis"/>
    <property type="evidence" value="ECO:0007669"/>
    <property type="project" value="TreeGrafter"/>
</dbReference>
<evidence type="ECO:0000313" key="6">
    <source>
        <dbReference type="EMBL" id="CAB3245835.1"/>
    </source>
</evidence>
<dbReference type="SMART" id="SM00710">
    <property type="entry name" value="PbH1"/>
    <property type="match status" value="3"/>
</dbReference>
<dbReference type="AlphaFoldDB" id="A0A8S1AAL5"/>
<dbReference type="GO" id="GO:0007283">
    <property type="term" value="P:spermatogenesis"/>
    <property type="evidence" value="ECO:0007669"/>
    <property type="project" value="TreeGrafter"/>
</dbReference>
<dbReference type="InterPro" id="IPR045140">
    <property type="entry name" value="SHCBP1-like"/>
</dbReference>
<keyword evidence="2" id="KW-0963">Cytoplasm</keyword>
<name>A0A8S1AAL5_ARCPL</name>
<dbReference type="Pfam" id="PF23762">
    <property type="entry name" value="SHCBP_N"/>
    <property type="match status" value="1"/>
</dbReference>
<protein>
    <recommendedName>
        <fullName evidence="8">Right handed beta helix domain-containing protein</fullName>
    </recommendedName>
</protein>
<dbReference type="InterPro" id="IPR006626">
    <property type="entry name" value="PbH1"/>
</dbReference>
<evidence type="ECO:0000256" key="1">
    <source>
        <dbReference type="ARBA" id="ARBA00004186"/>
    </source>
</evidence>
<dbReference type="Pfam" id="PF13229">
    <property type="entry name" value="Beta_helix"/>
    <property type="match status" value="1"/>
</dbReference>
<dbReference type="Gene3D" id="2.160.20.10">
    <property type="entry name" value="Single-stranded right-handed beta-helix, Pectin lyase-like"/>
    <property type="match status" value="1"/>
</dbReference>
<evidence type="ECO:0000256" key="2">
    <source>
        <dbReference type="ARBA" id="ARBA00022490"/>
    </source>
</evidence>
<evidence type="ECO:0000313" key="7">
    <source>
        <dbReference type="Proteomes" id="UP000494256"/>
    </source>
</evidence>
<feature type="domain" description="Right handed beta helix" evidence="4">
    <location>
        <begin position="385"/>
        <end position="489"/>
    </location>
</feature>
<feature type="domain" description="SHC SH2" evidence="5">
    <location>
        <begin position="45"/>
        <end position="260"/>
    </location>
</feature>
<dbReference type="EMBL" id="CADEBD010000327">
    <property type="protein sequence ID" value="CAB3245835.1"/>
    <property type="molecule type" value="Genomic_DNA"/>
</dbReference>
<accession>A0A8S1AAL5</accession>
<dbReference type="PANTHER" id="PTHR14695">
    <property type="entry name" value="SHC SH2-DOMAIN BINDING PROTEIN 1-RELATED"/>
    <property type="match status" value="1"/>
</dbReference>
<evidence type="ECO:0008006" key="8">
    <source>
        <dbReference type="Google" id="ProtNLM"/>
    </source>
</evidence>
<keyword evidence="3" id="KW-0206">Cytoskeleton</keyword>
<organism evidence="6 7">
    <name type="scientific">Arctia plantaginis</name>
    <name type="common">Wood tiger moth</name>
    <name type="synonym">Phalaena plantaginis</name>
    <dbReference type="NCBI Taxonomy" id="874455"/>
    <lineage>
        <taxon>Eukaryota</taxon>
        <taxon>Metazoa</taxon>
        <taxon>Ecdysozoa</taxon>
        <taxon>Arthropoda</taxon>
        <taxon>Hexapoda</taxon>
        <taxon>Insecta</taxon>
        <taxon>Pterygota</taxon>
        <taxon>Neoptera</taxon>
        <taxon>Endopterygota</taxon>
        <taxon>Lepidoptera</taxon>
        <taxon>Glossata</taxon>
        <taxon>Ditrysia</taxon>
        <taxon>Noctuoidea</taxon>
        <taxon>Erebidae</taxon>
        <taxon>Arctiinae</taxon>
        <taxon>Arctia</taxon>
    </lineage>
</organism>
<comment type="caution">
    <text evidence="6">The sequence shown here is derived from an EMBL/GenBank/DDBJ whole genome shotgun (WGS) entry which is preliminary data.</text>
</comment>
<dbReference type="PANTHER" id="PTHR14695:SF4">
    <property type="entry name" value="PROTEIN NESSUN DORMA"/>
    <property type="match status" value="1"/>
</dbReference>
<reference evidence="6 7" key="1">
    <citation type="submission" date="2020-04" db="EMBL/GenBank/DDBJ databases">
        <authorList>
            <person name="Wallbank WR R."/>
            <person name="Pardo Diaz C."/>
            <person name="Kozak K."/>
            <person name="Martin S."/>
            <person name="Jiggins C."/>
            <person name="Moest M."/>
            <person name="Warren A I."/>
            <person name="Byers J.R.P. K."/>
            <person name="Montejo-Kovacevich G."/>
            <person name="Yen C E."/>
        </authorList>
    </citation>
    <scope>NUCLEOTIDE SEQUENCE [LARGE SCALE GENOMIC DNA]</scope>
</reference>
<dbReference type="GO" id="GO:0005819">
    <property type="term" value="C:spindle"/>
    <property type="evidence" value="ECO:0007669"/>
    <property type="project" value="UniProtKB-SubCell"/>
</dbReference>
<evidence type="ECO:0000259" key="4">
    <source>
        <dbReference type="Pfam" id="PF13229"/>
    </source>
</evidence>
<dbReference type="InterPro" id="IPR039448">
    <property type="entry name" value="Beta_helix"/>
</dbReference>
<dbReference type="InterPro" id="IPR057508">
    <property type="entry name" value="SHCBP-like_N"/>
</dbReference>